<dbReference type="Proteomes" id="UP001060215">
    <property type="component" value="Chromosome 10"/>
</dbReference>
<reference evidence="1 2" key="1">
    <citation type="journal article" date="2022" name="Plant J.">
        <title>Chromosome-level genome of Camellia lanceoleosa provides a valuable resource for understanding genome evolution and self-incompatibility.</title>
        <authorList>
            <person name="Gong W."/>
            <person name="Xiao S."/>
            <person name="Wang L."/>
            <person name="Liao Z."/>
            <person name="Chang Y."/>
            <person name="Mo W."/>
            <person name="Hu G."/>
            <person name="Li W."/>
            <person name="Zhao G."/>
            <person name="Zhu H."/>
            <person name="Hu X."/>
            <person name="Ji K."/>
            <person name="Xiang X."/>
            <person name="Song Q."/>
            <person name="Yuan D."/>
            <person name="Jin S."/>
            <person name="Zhang L."/>
        </authorList>
    </citation>
    <scope>NUCLEOTIDE SEQUENCE [LARGE SCALE GENOMIC DNA]</scope>
    <source>
        <strain evidence="1">SQ_2022a</strain>
    </source>
</reference>
<keyword evidence="2" id="KW-1185">Reference proteome</keyword>
<gene>
    <name evidence="1" type="ORF">LOK49_LG10G01545</name>
</gene>
<sequence>MTPSPTEEALSRSDDAIADCVRRRERERESE</sequence>
<name>A0ACC0GDZ8_9ERIC</name>
<organism evidence="1 2">
    <name type="scientific">Camellia lanceoleosa</name>
    <dbReference type="NCBI Taxonomy" id="1840588"/>
    <lineage>
        <taxon>Eukaryota</taxon>
        <taxon>Viridiplantae</taxon>
        <taxon>Streptophyta</taxon>
        <taxon>Embryophyta</taxon>
        <taxon>Tracheophyta</taxon>
        <taxon>Spermatophyta</taxon>
        <taxon>Magnoliopsida</taxon>
        <taxon>eudicotyledons</taxon>
        <taxon>Gunneridae</taxon>
        <taxon>Pentapetalae</taxon>
        <taxon>asterids</taxon>
        <taxon>Ericales</taxon>
        <taxon>Theaceae</taxon>
        <taxon>Camellia</taxon>
    </lineage>
</organism>
<proteinExistence type="predicted"/>
<comment type="caution">
    <text evidence="1">The sequence shown here is derived from an EMBL/GenBank/DDBJ whole genome shotgun (WGS) entry which is preliminary data.</text>
</comment>
<evidence type="ECO:0000313" key="2">
    <source>
        <dbReference type="Proteomes" id="UP001060215"/>
    </source>
</evidence>
<protein>
    <submittedName>
        <fullName evidence="1">Uncharacterized protein</fullName>
    </submittedName>
</protein>
<evidence type="ECO:0000313" key="1">
    <source>
        <dbReference type="EMBL" id="KAI7998410.1"/>
    </source>
</evidence>
<dbReference type="EMBL" id="CM045767">
    <property type="protein sequence ID" value="KAI7998410.1"/>
    <property type="molecule type" value="Genomic_DNA"/>
</dbReference>
<accession>A0ACC0GDZ8</accession>